<protein>
    <recommendedName>
        <fullName evidence="7">Alcohol dehydrogenase 2</fullName>
    </recommendedName>
    <alternativeName>
        <fullName evidence="8">Alcohol dehydrogenase II</fullName>
    </alternativeName>
</protein>
<dbReference type="PROSITE" id="PS00913">
    <property type="entry name" value="ADH_IRON_1"/>
    <property type="match status" value="1"/>
</dbReference>
<dbReference type="RefSeq" id="WP_028794096.1">
    <property type="nucleotide sequence ID" value="NZ_FNBW01000007.1"/>
</dbReference>
<dbReference type="SUPFAM" id="SSF56796">
    <property type="entry name" value="Dehydroquinate synthase-like"/>
    <property type="match status" value="1"/>
</dbReference>
<evidence type="ECO:0000313" key="12">
    <source>
        <dbReference type="Proteomes" id="UP000198615"/>
    </source>
</evidence>
<evidence type="ECO:0000256" key="7">
    <source>
        <dbReference type="ARBA" id="ARBA00074848"/>
    </source>
</evidence>
<dbReference type="PROSITE" id="PS00060">
    <property type="entry name" value="ADH_IRON_2"/>
    <property type="match status" value="1"/>
</dbReference>
<dbReference type="Proteomes" id="UP000198615">
    <property type="component" value="Unassembled WGS sequence"/>
</dbReference>
<dbReference type="PANTHER" id="PTHR11496:SF102">
    <property type="entry name" value="ALCOHOL DEHYDROGENASE 4"/>
    <property type="match status" value="1"/>
</dbReference>
<dbReference type="Pfam" id="PF00465">
    <property type="entry name" value="Fe-ADH"/>
    <property type="match status" value="1"/>
</dbReference>
<evidence type="ECO:0000256" key="6">
    <source>
        <dbReference type="ARBA" id="ARBA00049243"/>
    </source>
</evidence>
<evidence type="ECO:0000259" key="10">
    <source>
        <dbReference type="Pfam" id="PF25137"/>
    </source>
</evidence>
<evidence type="ECO:0000256" key="1">
    <source>
        <dbReference type="ARBA" id="ARBA00001962"/>
    </source>
</evidence>
<dbReference type="InterPro" id="IPR001670">
    <property type="entry name" value="ADH_Fe/GldA"/>
</dbReference>
<dbReference type="AlphaFoldDB" id="A0A8G2BIW1"/>
<dbReference type="Gene3D" id="1.20.1090.10">
    <property type="entry name" value="Dehydroquinate synthase-like - alpha domain"/>
    <property type="match status" value="1"/>
</dbReference>
<dbReference type="EMBL" id="FNBW01000007">
    <property type="protein sequence ID" value="SDF86572.1"/>
    <property type="molecule type" value="Genomic_DNA"/>
</dbReference>
<dbReference type="GO" id="GO:0046872">
    <property type="term" value="F:metal ion binding"/>
    <property type="evidence" value="ECO:0007669"/>
    <property type="project" value="InterPro"/>
</dbReference>
<dbReference type="FunFam" id="3.40.50.1970:FF:000003">
    <property type="entry name" value="Alcohol dehydrogenase, iron-containing"/>
    <property type="match status" value="1"/>
</dbReference>
<gene>
    <name evidence="11" type="ORF">SAMN05660686_02609</name>
</gene>
<keyword evidence="4" id="KW-0520">NAD</keyword>
<dbReference type="PANTHER" id="PTHR11496">
    <property type="entry name" value="ALCOHOL DEHYDROGENASE"/>
    <property type="match status" value="1"/>
</dbReference>
<evidence type="ECO:0000256" key="4">
    <source>
        <dbReference type="ARBA" id="ARBA00023027"/>
    </source>
</evidence>
<evidence type="ECO:0000256" key="8">
    <source>
        <dbReference type="ARBA" id="ARBA00076680"/>
    </source>
</evidence>
<dbReference type="Pfam" id="PF25137">
    <property type="entry name" value="ADH_Fe_C"/>
    <property type="match status" value="1"/>
</dbReference>
<dbReference type="Gene3D" id="3.40.50.1970">
    <property type="match status" value="1"/>
</dbReference>
<evidence type="ECO:0000256" key="2">
    <source>
        <dbReference type="ARBA" id="ARBA00007358"/>
    </source>
</evidence>
<accession>A0A8G2BIW1</accession>
<evidence type="ECO:0000256" key="5">
    <source>
        <dbReference type="ARBA" id="ARBA00049164"/>
    </source>
</evidence>
<comment type="catalytic activity">
    <reaction evidence="5">
        <text>a secondary alcohol + NAD(+) = a ketone + NADH + H(+)</text>
        <dbReference type="Rhea" id="RHEA:10740"/>
        <dbReference type="ChEBI" id="CHEBI:15378"/>
        <dbReference type="ChEBI" id="CHEBI:17087"/>
        <dbReference type="ChEBI" id="CHEBI:35681"/>
        <dbReference type="ChEBI" id="CHEBI:57540"/>
        <dbReference type="ChEBI" id="CHEBI:57945"/>
        <dbReference type="EC" id="1.1.1.1"/>
    </reaction>
</comment>
<comment type="cofactor">
    <cofactor evidence="1">
        <name>Fe cation</name>
        <dbReference type="ChEBI" id="CHEBI:24875"/>
    </cofactor>
</comment>
<reference evidence="11 12" key="1">
    <citation type="submission" date="2016-10" db="EMBL/GenBank/DDBJ databases">
        <authorList>
            <person name="Varghese N."/>
            <person name="Submissions S."/>
        </authorList>
    </citation>
    <scope>NUCLEOTIDE SEQUENCE [LARGE SCALE GENOMIC DNA]</scope>
    <source>
        <strain evidence="11 12">DSM 18839</strain>
    </source>
</reference>
<dbReference type="InterPro" id="IPR018211">
    <property type="entry name" value="ADH_Fe_CS"/>
</dbReference>
<proteinExistence type="inferred from homology"/>
<keyword evidence="12" id="KW-1185">Reference proteome</keyword>
<feature type="domain" description="Fe-containing alcohol dehydrogenase-like C-terminal" evidence="10">
    <location>
        <begin position="196"/>
        <end position="383"/>
    </location>
</feature>
<evidence type="ECO:0000313" key="11">
    <source>
        <dbReference type="EMBL" id="SDF86572.1"/>
    </source>
</evidence>
<evidence type="ECO:0000259" key="9">
    <source>
        <dbReference type="Pfam" id="PF00465"/>
    </source>
</evidence>
<dbReference type="GO" id="GO:0004022">
    <property type="term" value="F:alcohol dehydrogenase (NAD+) activity"/>
    <property type="evidence" value="ECO:0007669"/>
    <property type="project" value="UniProtKB-EC"/>
</dbReference>
<dbReference type="FunFam" id="1.20.1090.10:FF:000001">
    <property type="entry name" value="Aldehyde-alcohol dehydrogenase"/>
    <property type="match status" value="1"/>
</dbReference>
<evidence type="ECO:0000256" key="3">
    <source>
        <dbReference type="ARBA" id="ARBA00023002"/>
    </source>
</evidence>
<feature type="domain" description="Alcohol dehydrogenase iron-type/glycerol dehydrogenase GldA" evidence="9">
    <location>
        <begin position="12"/>
        <end position="185"/>
    </location>
</feature>
<comment type="similarity">
    <text evidence="2">Belongs to the iron-containing alcohol dehydrogenase family.</text>
</comment>
<sequence length="389" mass="41324">MADFPSGVWRYPTEIRFGVGEIDKLADACGDAGIRRPLIVTDAGLVRNSMITGARDDLQDSGMAAEVFSRVRGNPIGANVLEGAEMFRDGDFDGVIGFGGGSALDVAKAIAMAAHQERPLFELHVRSGGPAAIDGSKIAPIIAVPTTAGTGSETGRASLITEEEVHEKRIFLHAKMMPTIVIEDPQLTVGLPANLTAWTGIDALAHCFEGFCSPELHPFSDGVALEGMRLIKEFLPRAVEDGRDLEARGMMLAAASMGSTAFQKGLGAIHSLSHPVGARFDTHHGLTNGVFFPYVIAHNRDVIADKCARISAYLGLKKSGVDGVMEWILDLRKAFDIPHTAKELGVDPDRVDEIAAAAEKDPSTGSNPKPMTASDMATVLRNALEGTLD</sequence>
<name>A0A8G2BIW1_9PROT</name>
<comment type="caution">
    <text evidence="11">The sequence shown here is derived from an EMBL/GenBank/DDBJ whole genome shotgun (WGS) entry which is preliminary data.</text>
</comment>
<dbReference type="InterPro" id="IPR039697">
    <property type="entry name" value="Alcohol_dehydrogenase_Fe"/>
</dbReference>
<dbReference type="CDD" id="cd14861">
    <property type="entry name" value="Fe-ADH-like"/>
    <property type="match status" value="1"/>
</dbReference>
<comment type="catalytic activity">
    <reaction evidence="6">
        <text>a primary alcohol + NAD(+) = an aldehyde + NADH + H(+)</text>
        <dbReference type="Rhea" id="RHEA:10736"/>
        <dbReference type="ChEBI" id="CHEBI:15378"/>
        <dbReference type="ChEBI" id="CHEBI:15734"/>
        <dbReference type="ChEBI" id="CHEBI:17478"/>
        <dbReference type="ChEBI" id="CHEBI:57540"/>
        <dbReference type="ChEBI" id="CHEBI:57945"/>
        <dbReference type="EC" id="1.1.1.1"/>
    </reaction>
</comment>
<dbReference type="InterPro" id="IPR056798">
    <property type="entry name" value="ADH_Fe_C"/>
</dbReference>
<dbReference type="OrthoDB" id="9815791at2"/>
<organism evidence="11 12">
    <name type="scientific">Thalassobaculum litoreum DSM 18839</name>
    <dbReference type="NCBI Taxonomy" id="1123362"/>
    <lineage>
        <taxon>Bacteria</taxon>
        <taxon>Pseudomonadati</taxon>
        <taxon>Pseudomonadota</taxon>
        <taxon>Alphaproteobacteria</taxon>
        <taxon>Rhodospirillales</taxon>
        <taxon>Thalassobaculaceae</taxon>
        <taxon>Thalassobaculum</taxon>
    </lineage>
</organism>
<keyword evidence="3" id="KW-0560">Oxidoreductase</keyword>